<gene>
    <name evidence="1" type="ORF">MRATA1EN22A_LOCUS25998</name>
</gene>
<evidence type="ECO:0000313" key="2">
    <source>
        <dbReference type="Proteomes" id="UP001162501"/>
    </source>
</evidence>
<name>A0AC60A298_RANTA</name>
<accession>A0AC60A298</accession>
<sequence length="113" mass="12417">MSWPLWRDWVVTEKWPQRVLPGRQSARCSSFLPVSSRKGEVGLSSSTAKAPCGFASCQCAQAWRPGWVTLSCAFLPPANQPGVVSADREAMVGLTLHTSYLRRLILTTNKLLG</sequence>
<proteinExistence type="predicted"/>
<dbReference type="Proteomes" id="UP001162501">
    <property type="component" value="Chromosome 7"/>
</dbReference>
<organism evidence="1 2">
    <name type="scientific">Rangifer tarandus platyrhynchus</name>
    <name type="common">Svalbard reindeer</name>
    <dbReference type="NCBI Taxonomy" id="3082113"/>
    <lineage>
        <taxon>Eukaryota</taxon>
        <taxon>Metazoa</taxon>
        <taxon>Chordata</taxon>
        <taxon>Craniata</taxon>
        <taxon>Vertebrata</taxon>
        <taxon>Euteleostomi</taxon>
        <taxon>Mammalia</taxon>
        <taxon>Eutheria</taxon>
        <taxon>Laurasiatheria</taxon>
        <taxon>Artiodactyla</taxon>
        <taxon>Ruminantia</taxon>
        <taxon>Pecora</taxon>
        <taxon>Cervidae</taxon>
        <taxon>Odocoileinae</taxon>
        <taxon>Rangifer</taxon>
    </lineage>
</organism>
<dbReference type="EMBL" id="OX596091">
    <property type="protein sequence ID" value="CAN0549647.1"/>
    <property type="molecule type" value="Genomic_DNA"/>
</dbReference>
<reference evidence="1" key="1">
    <citation type="submission" date="2023-05" db="EMBL/GenBank/DDBJ databases">
        <authorList>
            <consortium name="ELIXIR-Norway"/>
        </authorList>
    </citation>
    <scope>NUCLEOTIDE SEQUENCE</scope>
</reference>
<reference evidence="1" key="2">
    <citation type="submission" date="2025-03" db="EMBL/GenBank/DDBJ databases">
        <authorList>
            <consortium name="ELIXIR-Norway"/>
            <consortium name="Elixir Norway"/>
        </authorList>
    </citation>
    <scope>NUCLEOTIDE SEQUENCE</scope>
</reference>
<protein>
    <submittedName>
        <fullName evidence="1">Uncharacterized protein</fullName>
    </submittedName>
</protein>
<evidence type="ECO:0000313" key="1">
    <source>
        <dbReference type="EMBL" id="CAN0549647.1"/>
    </source>
</evidence>